<gene>
    <name evidence="3" type="primary">RvY_08193-1</name>
    <name evidence="3" type="synonym">RvY_08193.1</name>
    <name evidence="3" type="ORF">RvY_08193</name>
</gene>
<dbReference type="InterPro" id="IPR001810">
    <property type="entry name" value="F-box_dom"/>
</dbReference>
<keyword evidence="4" id="KW-1185">Reference proteome</keyword>
<feature type="compositionally biased region" description="Basic residues" evidence="1">
    <location>
        <begin position="1"/>
        <end position="23"/>
    </location>
</feature>
<protein>
    <recommendedName>
        <fullName evidence="2">F-box domain-containing protein</fullName>
    </recommendedName>
</protein>
<accession>A0A1D1V7Q3</accession>
<dbReference type="PROSITE" id="PS50181">
    <property type="entry name" value="FBOX"/>
    <property type="match status" value="1"/>
</dbReference>
<comment type="caution">
    <text evidence="3">The sequence shown here is derived from an EMBL/GenBank/DDBJ whole genome shotgun (WGS) entry which is preliminary data.</text>
</comment>
<evidence type="ECO:0000313" key="4">
    <source>
        <dbReference type="Proteomes" id="UP000186922"/>
    </source>
</evidence>
<feature type="compositionally biased region" description="Basic and acidic residues" evidence="1">
    <location>
        <begin position="24"/>
        <end position="34"/>
    </location>
</feature>
<proteinExistence type="predicted"/>
<feature type="region of interest" description="Disordered" evidence="1">
    <location>
        <begin position="1"/>
        <end position="38"/>
    </location>
</feature>
<organism evidence="3 4">
    <name type="scientific">Ramazzottius varieornatus</name>
    <name type="common">Water bear</name>
    <name type="synonym">Tardigrade</name>
    <dbReference type="NCBI Taxonomy" id="947166"/>
    <lineage>
        <taxon>Eukaryota</taxon>
        <taxon>Metazoa</taxon>
        <taxon>Ecdysozoa</taxon>
        <taxon>Tardigrada</taxon>
        <taxon>Eutardigrada</taxon>
        <taxon>Parachela</taxon>
        <taxon>Hypsibioidea</taxon>
        <taxon>Ramazzottiidae</taxon>
        <taxon>Ramazzottius</taxon>
    </lineage>
</organism>
<dbReference type="Proteomes" id="UP000186922">
    <property type="component" value="Unassembled WGS sequence"/>
</dbReference>
<dbReference type="EMBL" id="BDGG01000003">
    <property type="protein sequence ID" value="GAU96805.1"/>
    <property type="molecule type" value="Genomic_DNA"/>
</dbReference>
<dbReference type="AlphaFoldDB" id="A0A1D1V7Q3"/>
<sequence>MPKKRKPPSSKRNTPAKRPKTQSKRGDGNHKDAPEVDVGQSPFTVQDVFRLVPALILKEIFSYLDIPELSNLAKAFNRWKSMLIRTPARNKGIAFLDNPTFAEHRWVRFDSVEWSKAYPIPQESILHLVVVGKTSRYHHYYFIDPSTTQSACWPRKITYARNSFEASEDWRTFLEASVSSVDVVDSTIKFGPYLMPCNPELHFWKSYWSTLRRSSRVTAEDGWYALADIVWHIKIRVKSVVIPRIASEEESRAYVHKERDKQKLFWPFPEEQLEWLMISLANLDQETQEAVRDADALWRKYRQCLNEQDLTTWATHEKRKLTSLDLAFFGRLLVSLNNVKPSADFQPPPFPFPNDFKFHLTKRKGDCGR</sequence>
<feature type="domain" description="F-box" evidence="2">
    <location>
        <begin position="46"/>
        <end position="83"/>
    </location>
</feature>
<evidence type="ECO:0000259" key="2">
    <source>
        <dbReference type="PROSITE" id="PS50181"/>
    </source>
</evidence>
<evidence type="ECO:0000313" key="3">
    <source>
        <dbReference type="EMBL" id="GAU96805.1"/>
    </source>
</evidence>
<name>A0A1D1V7Q3_RAMVA</name>
<reference evidence="3 4" key="1">
    <citation type="journal article" date="2016" name="Nat. Commun.">
        <title>Extremotolerant tardigrade genome and improved radiotolerance of human cultured cells by tardigrade-unique protein.</title>
        <authorList>
            <person name="Hashimoto T."/>
            <person name="Horikawa D.D."/>
            <person name="Saito Y."/>
            <person name="Kuwahara H."/>
            <person name="Kozuka-Hata H."/>
            <person name="Shin-I T."/>
            <person name="Minakuchi Y."/>
            <person name="Ohishi K."/>
            <person name="Motoyama A."/>
            <person name="Aizu T."/>
            <person name="Enomoto A."/>
            <person name="Kondo K."/>
            <person name="Tanaka S."/>
            <person name="Hara Y."/>
            <person name="Koshikawa S."/>
            <person name="Sagara H."/>
            <person name="Miura T."/>
            <person name="Yokobori S."/>
            <person name="Miyagawa K."/>
            <person name="Suzuki Y."/>
            <person name="Kubo T."/>
            <person name="Oyama M."/>
            <person name="Kohara Y."/>
            <person name="Fujiyama A."/>
            <person name="Arakawa K."/>
            <person name="Katayama T."/>
            <person name="Toyoda A."/>
            <person name="Kunieda T."/>
        </authorList>
    </citation>
    <scope>NUCLEOTIDE SEQUENCE [LARGE SCALE GENOMIC DNA]</scope>
    <source>
        <strain evidence="3 4">YOKOZUNA-1</strain>
    </source>
</reference>
<evidence type="ECO:0000256" key="1">
    <source>
        <dbReference type="SAM" id="MobiDB-lite"/>
    </source>
</evidence>